<dbReference type="Proteomes" id="UP000663879">
    <property type="component" value="Unassembled WGS sequence"/>
</dbReference>
<dbReference type="EMBL" id="CAJNOC010000339">
    <property type="protein sequence ID" value="CAF0747439.1"/>
    <property type="molecule type" value="Genomic_DNA"/>
</dbReference>
<keyword evidence="1" id="KW-0175">Coiled coil</keyword>
<gene>
    <name evidence="2" type="ORF">OXX778_LOCUS3729</name>
</gene>
<evidence type="ECO:0000313" key="2">
    <source>
        <dbReference type="EMBL" id="CAF0747439.1"/>
    </source>
</evidence>
<proteinExistence type="predicted"/>
<comment type="caution">
    <text evidence="2">The sequence shown here is derived from an EMBL/GenBank/DDBJ whole genome shotgun (WGS) entry which is preliminary data.</text>
</comment>
<accession>A0A813PE01</accession>
<name>A0A813PE01_9BILA</name>
<sequence>MDHKLRCRQENSLTIALRTIIKQKDEISKKYKNENQQLQELLIKQQNLLNKLNEDNMNLNRKLQDIESSLNGKINSQSNLDIEELLEQNKSLQEQLLLSQYYGSKMLRELNGVKEKLKMVVNENK</sequence>
<evidence type="ECO:0000256" key="1">
    <source>
        <dbReference type="SAM" id="Coils"/>
    </source>
</evidence>
<organism evidence="2 3">
    <name type="scientific">Brachionus calyciflorus</name>
    <dbReference type="NCBI Taxonomy" id="104777"/>
    <lineage>
        <taxon>Eukaryota</taxon>
        <taxon>Metazoa</taxon>
        <taxon>Spiralia</taxon>
        <taxon>Gnathifera</taxon>
        <taxon>Rotifera</taxon>
        <taxon>Eurotatoria</taxon>
        <taxon>Monogononta</taxon>
        <taxon>Pseudotrocha</taxon>
        <taxon>Ploima</taxon>
        <taxon>Brachionidae</taxon>
        <taxon>Brachionus</taxon>
    </lineage>
</organism>
<dbReference type="AlphaFoldDB" id="A0A813PE01"/>
<protein>
    <submittedName>
        <fullName evidence="2">Uncharacterized protein</fullName>
    </submittedName>
</protein>
<reference evidence="2" key="1">
    <citation type="submission" date="2021-02" db="EMBL/GenBank/DDBJ databases">
        <authorList>
            <person name="Nowell W R."/>
        </authorList>
    </citation>
    <scope>NUCLEOTIDE SEQUENCE</scope>
    <source>
        <strain evidence="2">Ploen Becks lab</strain>
    </source>
</reference>
<evidence type="ECO:0000313" key="3">
    <source>
        <dbReference type="Proteomes" id="UP000663879"/>
    </source>
</evidence>
<feature type="coiled-coil region" evidence="1">
    <location>
        <begin position="17"/>
        <end position="95"/>
    </location>
</feature>
<keyword evidence="3" id="KW-1185">Reference proteome</keyword>